<dbReference type="PROSITE" id="PS50088">
    <property type="entry name" value="ANK_REPEAT"/>
    <property type="match status" value="10"/>
</dbReference>
<dbReference type="Gene3D" id="1.25.40.20">
    <property type="entry name" value="Ankyrin repeat-containing domain"/>
    <property type="match status" value="5"/>
</dbReference>
<dbReference type="OrthoDB" id="195446at2759"/>
<dbReference type="Pfam" id="PF13637">
    <property type="entry name" value="Ank_4"/>
    <property type="match status" value="1"/>
</dbReference>
<reference evidence="4 5" key="1">
    <citation type="journal article" date="2016" name="Genome Biol. Evol.">
        <title>Divergent and convergent evolution of fungal pathogenicity.</title>
        <authorList>
            <person name="Shang Y."/>
            <person name="Xiao G."/>
            <person name="Zheng P."/>
            <person name="Cen K."/>
            <person name="Zhan S."/>
            <person name="Wang C."/>
        </authorList>
    </citation>
    <scope>NUCLEOTIDE SEQUENCE [LARGE SCALE GENOMIC DNA]</scope>
    <source>
        <strain evidence="4 5">RCEF 1005</strain>
    </source>
</reference>
<sequence>MYPSMVSLALHRADGDVEQVATLVKSESDVSGTDGPRGWTSLHTAASQGRDETVKLLIESGADVKIATADGVTALHAAAASGSLPTMQLLLTAGANMSAVNFDLETPLHVAIHFLHQGAARLLIDAGANVSAANAYGQTALHGAASRGLDDTARLLVDAGADINALDNNLETPVYCSIASESVRIFHMFLESGKVDYTPGGGPLLVRAAEGEGDFLLPLLHSGAQVSDISPGGETALHRGAAWGTAGGVQVLLDAGADPMAINDAGESPMHLARSEDVALLLLKTGIRISELRDASKILLDAASRGWATFAPLFFEEGFVVSEANKQGETILHLAAAAGSESLTQWSLDAGANLSSVTIAHDTALHKAAMSGSVSVTRLLLTAGAEVSAANANGETPLHYAMLAGSDAVARVLLEAAADVNARSVDDSTALHLASMRWSMGISSLLLETGLLMTMHCNEAVPVDFETIYKTAAAIRRLISHGADVSATNSDGETPFHIALGSGIKQGRNTLLPDAPLWRVSGAGEQFKAISQEFLDVGADLSVPTKDGDTVLHLAALGGWLEAMQLLIDAGAEVEATNSRGESVLHYAALSNSVAAAKLILDCGADASVKAEDGRTAREFLQAEGWDPELRALLSNELEL</sequence>
<dbReference type="STRING" id="1081108.A0A168G5P0"/>
<feature type="repeat" description="ANK" evidence="3">
    <location>
        <begin position="393"/>
        <end position="425"/>
    </location>
</feature>
<proteinExistence type="predicted"/>
<feature type="repeat" description="ANK" evidence="3">
    <location>
        <begin position="37"/>
        <end position="69"/>
    </location>
</feature>
<dbReference type="SUPFAM" id="SSF48403">
    <property type="entry name" value="Ankyrin repeat"/>
    <property type="match status" value="2"/>
</dbReference>
<keyword evidence="1" id="KW-0677">Repeat</keyword>
<keyword evidence="5" id="KW-1185">Reference proteome</keyword>
<feature type="repeat" description="ANK" evidence="3">
    <location>
        <begin position="580"/>
        <end position="612"/>
    </location>
</feature>
<feature type="repeat" description="ANK" evidence="3">
    <location>
        <begin position="232"/>
        <end position="264"/>
    </location>
</feature>
<evidence type="ECO:0000256" key="3">
    <source>
        <dbReference type="PROSITE-ProRule" id="PRU00023"/>
    </source>
</evidence>
<dbReference type="PRINTS" id="PR01415">
    <property type="entry name" value="ANKYRIN"/>
</dbReference>
<dbReference type="SMART" id="SM00248">
    <property type="entry name" value="ANK"/>
    <property type="match status" value="15"/>
</dbReference>
<dbReference type="InterPro" id="IPR002110">
    <property type="entry name" value="Ankyrin_rpt"/>
</dbReference>
<protein>
    <submittedName>
        <fullName evidence="4">Ankyrin repeat protein</fullName>
    </submittedName>
</protein>
<feature type="repeat" description="ANK" evidence="3">
    <location>
        <begin position="360"/>
        <end position="392"/>
    </location>
</feature>
<name>A0A168G5P0_CORDF</name>
<comment type="caution">
    <text evidence="4">The sequence shown here is derived from an EMBL/GenBank/DDBJ whole genome shotgun (WGS) entry which is preliminary data.</text>
</comment>
<dbReference type="Proteomes" id="UP000076881">
    <property type="component" value="Unassembled WGS sequence"/>
</dbReference>
<dbReference type="PROSITE" id="PS50297">
    <property type="entry name" value="ANK_REP_REGION"/>
    <property type="match status" value="10"/>
</dbReference>
<feature type="repeat" description="ANK" evidence="3">
    <location>
        <begin position="103"/>
        <end position="135"/>
    </location>
</feature>
<evidence type="ECO:0000256" key="2">
    <source>
        <dbReference type="ARBA" id="ARBA00023043"/>
    </source>
</evidence>
<evidence type="ECO:0000256" key="1">
    <source>
        <dbReference type="ARBA" id="ARBA00022737"/>
    </source>
</evidence>
<feature type="repeat" description="ANK" evidence="3">
    <location>
        <begin position="327"/>
        <end position="359"/>
    </location>
</feature>
<gene>
    <name evidence="4" type="ORF">LEL_05745</name>
</gene>
<dbReference type="AlphaFoldDB" id="A0A168G5P0"/>
<organism evidence="4 5">
    <name type="scientific">Akanthomyces lecanii RCEF 1005</name>
    <dbReference type="NCBI Taxonomy" id="1081108"/>
    <lineage>
        <taxon>Eukaryota</taxon>
        <taxon>Fungi</taxon>
        <taxon>Dikarya</taxon>
        <taxon>Ascomycota</taxon>
        <taxon>Pezizomycotina</taxon>
        <taxon>Sordariomycetes</taxon>
        <taxon>Hypocreomycetidae</taxon>
        <taxon>Hypocreales</taxon>
        <taxon>Cordycipitaceae</taxon>
        <taxon>Akanthomyces</taxon>
        <taxon>Cordyceps confragosa</taxon>
    </lineage>
</organism>
<keyword evidence="2 3" id="KW-0040">ANK repeat</keyword>
<accession>A0A168G5P0</accession>
<evidence type="ECO:0000313" key="4">
    <source>
        <dbReference type="EMBL" id="OAA76061.1"/>
    </source>
</evidence>
<evidence type="ECO:0000313" key="5">
    <source>
        <dbReference type="Proteomes" id="UP000076881"/>
    </source>
</evidence>
<feature type="repeat" description="ANK" evidence="3">
    <location>
        <begin position="547"/>
        <end position="579"/>
    </location>
</feature>
<dbReference type="EMBL" id="AZHF01000004">
    <property type="protein sequence ID" value="OAA76061.1"/>
    <property type="molecule type" value="Genomic_DNA"/>
</dbReference>
<dbReference type="Pfam" id="PF12796">
    <property type="entry name" value="Ank_2"/>
    <property type="match status" value="4"/>
</dbReference>
<dbReference type="PANTHER" id="PTHR24198">
    <property type="entry name" value="ANKYRIN REPEAT AND PROTEIN KINASE DOMAIN-CONTAINING PROTEIN"/>
    <property type="match status" value="1"/>
</dbReference>
<feature type="repeat" description="ANK" evidence="3">
    <location>
        <begin position="70"/>
        <end position="102"/>
    </location>
</feature>
<dbReference type="PANTHER" id="PTHR24198:SF165">
    <property type="entry name" value="ANKYRIN REPEAT-CONTAINING PROTEIN-RELATED"/>
    <property type="match status" value="1"/>
</dbReference>
<feature type="repeat" description="ANK" evidence="3">
    <location>
        <begin position="136"/>
        <end position="168"/>
    </location>
</feature>
<dbReference type="InterPro" id="IPR036770">
    <property type="entry name" value="Ankyrin_rpt-contain_sf"/>
</dbReference>